<evidence type="ECO:0000256" key="9">
    <source>
        <dbReference type="SAM" id="Phobius"/>
    </source>
</evidence>
<dbReference type="GO" id="GO:0007189">
    <property type="term" value="P:adenylate cyclase-activating G protein-coupled receptor signaling pathway"/>
    <property type="evidence" value="ECO:0007669"/>
    <property type="project" value="TreeGrafter"/>
</dbReference>
<evidence type="ECO:0000256" key="5">
    <source>
        <dbReference type="ARBA" id="ARBA00023136"/>
    </source>
</evidence>
<evidence type="ECO:0000259" key="10">
    <source>
        <dbReference type="PROSITE" id="PS50261"/>
    </source>
</evidence>
<feature type="transmembrane region" description="Helical" evidence="9">
    <location>
        <begin position="160"/>
        <end position="179"/>
    </location>
</feature>
<dbReference type="InterPro" id="IPR017981">
    <property type="entry name" value="GPCR_2-like_7TM"/>
</dbReference>
<accession>A0AAU9JC91</accession>
<keyword evidence="2 9" id="KW-0812">Transmembrane</keyword>
<feature type="region of interest" description="Disordered" evidence="8">
    <location>
        <begin position="275"/>
        <end position="300"/>
    </location>
</feature>
<name>A0AAU9JC91_9CILI</name>
<feature type="compositionally biased region" description="Polar residues" evidence="8">
    <location>
        <begin position="282"/>
        <end position="291"/>
    </location>
</feature>
<dbReference type="SUPFAM" id="SSF81321">
    <property type="entry name" value="Family A G protein-coupled receptor-like"/>
    <property type="match status" value="1"/>
</dbReference>
<feature type="domain" description="G-protein coupled receptors family 2 profile 2" evidence="10">
    <location>
        <begin position="11"/>
        <end position="263"/>
    </location>
</feature>
<evidence type="ECO:0000256" key="2">
    <source>
        <dbReference type="ARBA" id="ARBA00022692"/>
    </source>
</evidence>
<keyword evidence="3 9" id="KW-1133">Transmembrane helix</keyword>
<dbReference type="Proteomes" id="UP001162131">
    <property type="component" value="Unassembled WGS sequence"/>
</dbReference>
<evidence type="ECO:0000256" key="7">
    <source>
        <dbReference type="ARBA" id="ARBA00023224"/>
    </source>
</evidence>
<feature type="transmembrane region" description="Helical" evidence="9">
    <location>
        <begin position="210"/>
        <end position="228"/>
    </location>
</feature>
<evidence type="ECO:0000313" key="11">
    <source>
        <dbReference type="EMBL" id="CAG9321902.1"/>
    </source>
</evidence>
<dbReference type="InterPro" id="IPR022343">
    <property type="entry name" value="GCR1-cAMP_receptor"/>
</dbReference>
<dbReference type="EMBL" id="CAJZBQ010000029">
    <property type="protein sequence ID" value="CAG9321902.1"/>
    <property type="molecule type" value="Genomic_DNA"/>
</dbReference>
<feature type="transmembrane region" description="Helical" evidence="9">
    <location>
        <begin position="13"/>
        <end position="34"/>
    </location>
</feature>
<dbReference type="PANTHER" id="PTHR23112:SF0">
    <property type="entry name" value="TRANSMEMBRANE PROTEIN 116"/>
    <property type="match status" value="1"/>
</dbReference>
<evidence type="ECO:0000256" key="4">
    <source>
        <dbReference type="ARBA" id="ARBA00023040"/>
    </source>
</evidence>
<dbReference type="GO" id="GO:0007166">
    <property type="term" value="P:cell surface receptor signaling pathway"/>
    <property type="evidence" value="ECO:0007669"/>
    <property type="project" value="InterPro"/>
</dbReference>
<dbReference type="PRINTS" id="PR02000">
    <property type="entry name" value="GCR1PLANT"/>
</dbReference>
<feature type="transmembrane region" description="Helical" evidence="9">
    <location>
        <begin position="113"/>
        <end position="132"/>
    </location>
</feature>
<organism evidence="11 12">
    <name type="scientific">Blepharisma stoltei</name>
    <dbReference type="NCBI Taxonomy" id="1481888"/>
    <lineage>
        <taxon>Eukaryota</taxon>
        <taxon>Sar</taxon>
        <taxon>Alveolata</taxon>
        <taxon>Ciliophora</taxon>
        <taxon>Postciliodesmatophora</taxon>
        <taxon>Heterotrichea</taxon>
        <taxon>Heterotrichida</taxon>
        <taxon>Blepharismidae</taxon>
        <taxon>Blepharisma</taxon>
    </lineage>
</organism>
<dbReference type="PANTHER" id="PTHR23112">
    <property type="entry name" value="G PROTEIN-COUPLED RECEPTOR 157-RELATED"/>
    <property type="match status" value="1"/>
</dbReference>
<dbReference type="Pfam" id="PF05462">
    <property type="entry name" value="Dicty_CAR"/>
    <property type="match status" value="1"/>
</dbReference>
<keyword evidence="12" id="KW-1185">Reference proteome</keyword>
<evidence type="ECO:0000256" key="1">
    <source>
        <dbReference type="ARBA" id="ARBA00004141"/>
    </source>
</evidence>
<evidence type="ECO:0000256" key="8">
    <source>
        <dbReference type="SAM" id="MobiDB-lite"/>
    </source>
</evidence>
<dbReference type="GO" id="GO:0004930">
    <property type="term" value="F:G protein-coupled receptor activity"/>
    <property type="evidence" value="ECO:0007669"/>
    <property type="project" value="UniProtKB-KW"/>
</dbReference>
<evidence type="ECO:0000256" key="3">
    <source>
        <dbReference type="ARBA" id="ARBA00022989"/>
    </source>
</evidence>
<dbReference type="Gene3D" id="1.20.1070.10">
    <property type="entry name" value="Rhodopsin 7-helix transmembrane proteins"/>
    <property type="match status" value="1"/>
</dbReference>
<sequence length="300" mass="34658">MALSEDEQDGVEMMLMICNSLSICGCLFILIIYLSFQELRSFAFRLVQYMSIVDLIHSVALMMPYRESEGWCIFQSFLIQYSALGSALWSLIMAYALYDVVINQNSKIQDRELYFALFGFLVPALSTIPPFITESYGMAQGWCWIKSRKNHFTVDTTLRILLFYGPIWIIFIYMVWAYWKIVKFINQQFKGLGENSESSIKKSLVWRLSLYPWILAVSHIFVTIKRIYDFIDPREEYFPLIIAAGAMISLTGFFNAFAYGLTDSVKSSLKQAWRGGPRGDSFTYQGSQSLSKLPKYESEQ</sequence>
<dbReference type="PROSITE" id="PS50261">
    <property type="entry name" value="G_PROTEIN_RECEP_F2_4"/>
    <property type="match status" value="1"/>
</dbReference>
<comment type="caution">
    <text evidence="11">The sequence shown here is derived from an EMBL/GenBank/DDBJ whole genome shotgun (WGS) entry which is preliminary data.</text>
</comment>
<feature type="transmembrane region" description="Helical" evidence="9">
    <location>
        <begin position="77"/>
        <end position="101"/>
    </location>
</feature>
<dbReference type="InterPro" id="IPR022340">
    <property type="entry name" value="GPCR_GCR1_put"/>
</dbReference>
<keyword evidence="6" id="KW-0675">Receptor</keyword>
<dbReference type="PRINTS" id="PR02001">
    <property type="entry name" value="GCR1CAMPR"/>
</dbReference>
<feature type="transmembrane region" description="Helical" evidence="9">
    <location>
        <begin position="46"/>
        <end position="65"/>
    </location>
</feature>
<dbReference type="GO" id="GO:0005886">
    <property type="term" value="C:plasma membrane"/>
    <property type="evidence" value="ECO:0007669"/>
    <property type="project" value="TreeGrafter"/>
</dbReference>
<evidence type="ECO:0000313" key="12">
    <source>
        <dbReference type="Proteomes" id="UP001162131"/>
    </source>
</evidence>
<reference evidence="11" key="1">
    <citation type="submission" date="2021-09" db="EMBL/GenBank/DDBJ databases">
        <authorList>
            <consortium name="AG Swart"/>
            <person name="Singh M."/>
            <person name="Singh A."/>
            <person name="Seah K."/>
            <person name="Emmerich C."/>
        </authorList>
    </citation>
    <scope>NUCLEOTIDE SEQUENCE</scope>
    <source>
        <strain evidence="11">ATCC30299</strain>
    </source>
</reference>
<keyword evidence="5 9" id="KW-0472">Membrane</keyword>
<protein>
    <recommendedName>
        <fullName evidence="10">G-protein coupled receptors family 2 profile 2 domain-containing protein</fullName>
    </recommendedName>
</protein>
<comment type="subcellular location">
    <subcellularLocation>
        <location evidence="1">Membrane</location>
        <topology evidence="1">Multi-pass membrane protein</topology>
    </subcellularLocation>
</comment>
<gene>
    <name evidence="11" type="ORF">BSTOLATCC_MIC29807</name>
</gene>
<evidence type="ECO:0000256" key="6">
    <source>
        <dbReference type="ARBA" id="ARBA00023170"/>
    </source>
</evidence>
<dbReference type="AlphaFoldDB" id="A0AAU9JC91"/>
<keyword evidence="7" id="KW-0807">Transducer</keyword>
<keyword evidence="4" id="KW-0297">G-protein coupled receptor</keyword>
<feature type="transmembrane region" description="Helical" evidence="9">
    <location>
        <begin position="240"/>
        <end position="261"/>
    </location>
</feature>
<proteinExistence type="predicted"/>